<sequence length="111" mass="12374">MLLLCLSPTVVCAKEWIVGDDKGWSLGVSGWEKGKNFSSGDVLVFNYDPKMHNVLEVSTGEYESCKFIGVPSRRYNSGHDRIQLLGTLASYVCETPVHCDRGMKIHIPIQN</sequence>
<organism evidence="2 3">
    <name type="scientific">Lolium multiflorum</name>
    <name type="common">Italian ryegrass</name>
    <name type="synonym">Lolium perenne subsp. multiflorum</name>
    <dbReference type="NCBI Taxonomy" id="4521"/>
    <lineage>
        <taxon>Eukaryota</taxon>
        <taxon>Viridiplantae</taxon>
        <taxon>Streptophyta</taxon>
        <taxon>Embryophyta</taxon>
        <taxon>Tracheophyta</taxon>
        <taxon>Spermatophyta</taxon>
        <taxon>Magnoliopsida</taxon>
        <taxon>Liliopsida</taxon>
        <taxon>Poales</taxon>
        <taxon>Poaceae</taxon>
        <taxon>BOP clade</taxon>
        <taxon>Pooideae</taxon>
        <taxon>Poodae</taxon>
        <taxon>Poeae</taxon>
        <taxon>Poeae Chloroplast Group 2 (Poeae type)</taxon>
        <taxon>Loliodinae</taxon>
        <taxon>Loliinae</taxon>
        <taxon>Lolium</taxon>
    </lineage>
</organism>
<dbReference type="EMBL" id="JAUUTY010000001">
    <property type="protein sequence ID" value="KAK1696571.1"/>
    <property type="molecule type" value="Genomic_DNA"/>
</dbReference>
<keyword evidence="3" id="KW-1185">Reference proteome</keyword>
<name>A0AAD8X4P2_LOLMU</name>
<dbReference type="PROSITE" id="PS51485">
    <property type="entry name" value="PHYTOCYANIN"/>
    <property type="match status" value="1"/>
</dbReference>
<dbReference type="CDD" id="cd11013">
    <property type="entry name" value="Plantacyanin"/>
    <property type="match status" value="1"/>
</dbReference>
<dbReference type="InterPro" id="IPR003245">
    <property type="entry name" value="Phytocyanin_dom"/>
</dbReference>
<dbReference type="GO" id="GO:0009055">
    <property type="term" value="F:electron transfer activity"/>
    <property type="evidence" value="ECO:0007669"/>
    <property type="project" value="InterPro"/>
</dbReference>
<evidence type="ECO:0000259" key="1">
    <source>
        <dbReference type="PROSITE" id="PS51485"/>
    </source>
</evidence>
<evidence type="ECO:0000313" key="2">
    <source>
        <dbReference type="EMBL" id="KAK1696571.1"/>
    </source>
</evidence>
<comment type="caution">
    <text evidence="2">The sequence shown here is derived from an EMBL/GenBank/DDBJ whole genome shotgun (WGS) entry which is preliminary data.</text>
</comment>
<dbReference type="InterPro" id="IPR039391">
    <property type="entry name" value="Phytocyanin-like"/>
</dbReference>
<evidence type="ECO:0000313" key="3">
    <source>
        <dbReference type="Proteomes" id="UP001231189"/>
    </source>
</evidence>
<protein>
    <recommendedName>
        <fullName evidence="1">Phytocyanin domain-containing protein</fullName>
    </recommendedName>
</protein>
<dbReference type="PANTHER" id="PTHR33021:SF354">
    <property type="entry name" value="GENOME ASSEMBLY, CHROMOSOME: II"/>
    <property type="match status" value="1"/>
</dbReference>
<proteinExistence type="predicted"/>
<gene>
    <name evidence="2" type="ORF">QYE76_013268</name>
</gene>
<dbReference type="Pfam" id="PF02298">
    <property type="entry name" value="Cu_bind_like"/>
    <property type="match status" value="1"/>
</dbReference>
<reference evidence="2" key="1">
    <citation type="submission" date="2023-07" db="EMBL/GenBank/DDBJ databases">
        <title>A chromosome-level genome assembly of Lolium multiflorum.</title>
        <authorList>
            <person name="Chen Y."/>
            <person name="Copetti D."/>
            <person name="Kolliker R."/>
            <person name="Studer B."/>
        </authorList>
    </citation>
    <scope>NUCLEOTIDE SEQUENCE</scope>
    <source>
        <strain evidence="2">02402/16</strain>
        <tissue evidence="2">Leaf</tissue>
    </source>
</reference>
<dbReference type="Proteomes" id="UP001231189">
    <property type="component" value="Unassembled WGS sequence"/>
</dbReference>
<dbReference type="PANTHER" id="PTHR33021">
    <property type="entry name" value="BLUE COPPER PROTEIN"/>
    <property type="match status" value="1"/>
</dbReference>
<dbReference type="GO" id="GO:0005886">
    <property type="term" value="C:plasma membrane"/>
    <property type="evidence" value="ECO:0007669"/>
    <property type="project" value="TreeGrafter"/>
</dbReference>
<dbReference type="Gene3D" id="2.60.40.420">
    <property type="entry name" value="Cupredoxins - blue copper proteins"/>
    <property type="match status" value="1"/>
</dbReference>
<dbReference type="SUPFAM" id="SSF49503">
    <property type="entry name" value="Cupredoxins"/>
    <property type="match status" value="1"/>
</dbReference>
<dbReference type="InterPro" id="IPR008972">
    <property type="entry name" value="Cupredoxin"/>
</dbReference>
<dbReference type="AlphaFoldDB" id="A0AAD8X4P2"/>
<accession>A0AAD8X4P2</accession>
<feature type="domain" description="Phytocyanin" evidence="1">
    <location>
        <begin position="14"/>
        <end position="111"/>
    </location>
</feature>
<dbReference type="InterPro" id="IPR041844">
    <property type="entry name" value="Plantacyanin"/>
</dbReference>